<evidence type="ECO:0000313" key="1">
    <source>
        <dbReference type="EMBL" id="CAK9017517.1"/>
    </source>
</evidence>
<keyword evidence="2" id="KW-1185">Reference proteome</keyword>
<feature type="non-terminal residue" evidence="1">
    <location>
        <position position="101"/>
    </location>
</feature>
<gene>
    <name evidence="1" type="ORF">CCMP2556_LOCUS12901</name>
</gene>
<proteinExistence type="predicted"/>
<dbReference type="EMBL" id="CAXAMN010006418">
    <property type="protein sequence ID" value="CAK9017517.1"/>
    <property type="molecule type" value="Genomic_DNA"/>
</dbReference>
<name>A0ABP0JSV6_9DINO</name>
<dbReference type="Proteomes" id="UP001642484">
    <property type="component" value="Unassembled WGS sequence"/>
</dbReference>
<organism evidence="1 2">
    <name type="scientific">Durusdinium trenchii</name>
    <dbReference type="NCBI Taxonomy" id="1381693"/>
    <lineage>
        <taxon>Eukaryota</taxon>
        <taxon>Sar</taxon>
        <taxon>Alveolata</taxon>
        <taxon>Dinophyceae</taxon>
        <taxon>Suessiales</taxon>
        <taxon>Symbiodiniaceae</taxon>
        <taxon>Durusdinium</taxon>
    </lineage>
</organism>
<reference evidence="1 2" key="1">
    <citation type="submission" date="2024-02" db="EMBL/GenBank/DDBJ databases">
        <authorList>
            <person name="Chen Y."/>
            <person name="Shah S."/>
            <person name="Dougan E. K."/>
            <person name="Thang M."/>
            <person name="Chan C."/>
        </authorList>
    </citation>
    <scope>NUCLEOTIDE SEQUENCE [LARGE SCALE GENOMIC DNA]</scope>
</reference>
<evidence type="ECO:0000313" key="2">
    <source>
        <dbReference type="Proteomes" id="UP001642484"/>
    </source>
</evidence>
<sequence length="101" mass="11145">MVAFSGNLPGMPQDLEYLELFAGVANVFSEARKANRNALACDVEYGQHFGFAPDSNPFDFMSPSGFALCIWAILNAREDEFWVLMGTVCSSWVHMNVGTSK</sequence>
<accession>A0ABP0JSV6</accession>
<comment type="caution">
    <text evidence="1">The sequence shown here is derived from an EMBL/GenBank/DDBJ whole genome shotgun (WGS) entry which is preliminary data.</text>
</comment>
<protein>
    <submittedName>
        <fullName evidence="1">Uncharacterized protein</fullName>
    </submittedName>
</protein>